<reference evidence="7 8" key="1">
    <citation type="submission" date="2018-06" db="EMBL/GenBank/DDBJ databases">
        <authorList>
            <consortium name="Pathogen Informatics"/>
            <person name="Doyle S."/>
        </authorList>
    </citation>
    <scope>NUCLEOTIDE SEQUENCE [LARGE SCALE GENOMIC DNA]</scope>
    <source>
        <strain evidence="7 8">NCTC13102</strain>
    </source>
</reference>
<dbReference type="PANTHER" id="PTHR43491:SF2">
    <property type="entry name" value="UDP-N-ACETYL-D-MANNOSAMINE DEHYDROGENASE"/>
    <property type="match status" value="1"/>
</dbReference>
<dbReference type="GO" id="GO:0051287">
    <property type="term" value="F:NAD binding"/>
    <property type="evidence" value="ECO:0007669"/>
    <property type="project" value="InterPro"/>
</dbReference>
<dbReference type="Proteomes" id="UP000250166">
    <property type="component" value="Unassembled WGS sequence"/>
</dbReference>
<feature type="compositionally biased region" description="Polar residues" evidence="5">
    <location>
        <begin position="8"/>
        <end position="20"/>
    </location>
</feature>
<dbReference type="SUPFAM" id="SSF48179">
    <property type="entry name" value="6-phosphogluconate dehydrogenase C-terminal domain-like"/>
    <property type="match status" value="1"/>
</dbReference>
<evidence type="ECO:0000313" key="7">
    <source>
        <dbReference type="EMBL" id="SQB98641.1"/>
    </source>
</evidence>
<dbReference type="SUPFAM" id="SSF52413">
    <property type="entry name" value="UDP-glucose/GDP-mannose dehydrogenase C-terminal domain"/>
    <property type="match status" value="1"/>
</dbReference>
<evidence type="ECO:0000259" key="6">
    <source>
        <dbReference type="SMART" id="SM00984"/>
    </source>
</evidence>
<organism evidence="7 8">
    <name type="scientific">Helicobacter fennelliae</name>
    <dbReference type="NCBI Taxonomy" id="215"/>
    <lineage>
        <taxon>Bacteria</taxon>
        <taxon>Pseudomonadati</taxon>
        <taxon>Campylobacterota</taxon>
        <taxon>Epsilonproteobacteria</taxon>
        <taxon>Campylobacterales</taxon>
        <taxon>Helicobacteraceae</taxon>
        <taxon>Helicobacter</taxon>
    </lineage>
</organism>
<evidence type="ECO:0000256" key="1">
    <source>
        <dbReference type="ARBA" id="ARBA00006601"/>
    </source>
</evidence>
<keyword evidence="2 7" id="KW-0560">Oxidoreductase</keyword>
<dbReference type="InterPro" id="IPR001732">
    <property type="entry name" value="UDP-Glc/GDP-Man_DH_N"/>
</dbReference>
<dbReference type="EMBL" id="UAWL01000006">
    <property type="protein sequence ID" value="SQB98641.1"/>
    <property type="molecule type" value="Genomic_DNA"/>
</dbReference>
<dbReference type="NCBIfam" id="TIGR03026">
    <property type="entry name" value="NDP-sugDHase"/>
    <property type="match status" value="1"/>
</dbReference>
<dbReference type="InterPro" id="IPR036220">
    <property type="entry name" value="UDP-Glc/GDP-Man_DH_C_sf"/>
</dbReference>
<evidence type="ECO:0000256" key="4">
    <source>
        <dbReference type="PIRNR" id="PIRNR000124"/>
    </source>
</evidence>
<feature type="domain" description="UDP-glucose/GDP-mannose dehydrogenase C-terminal" evidence="6">
    <location>
        <begin position="355"/>
        <end position="448"/>
    </location>
</feature>
<evidence type="ECO:0000256" key="5">
    <source>
        <dbReference type="SAM" id="MobiDB-lite"/>
    </source>
</evidence>
<accession>A0A2X3BCQ4</accession>
<dbReference type="Pfam" id="PF03721">
    <property type="entry name" value="UDPG_MGDP_dh_N"/>
    <property type="match status" value="1"/>
</dbReference>
<dbReference type="EC" id="1.1.1.-" evidence="7"/>
<protein>
    <submittedName>
        <fullName evidence="7">UDP-glucose/GDP-mannose dehydrogenase</fullName>
        <ecNumber evidence="7">1.1.1.-</ecNumber>
        <ecNumber evidence="7">1.1.1.132</ecNumber>
    </submittedName>
</protein>
<dbReference type="InterPro" id="IPR036291">
    <property type="entry name" value="NAD(P)-bd_dom_sf"/>
</dbReference>
<dbReference type="InterPro" id="IPR014027">
    <property type="entry name" value="UDP-Glc/GDP-Man_DH_C"/>
</dbReference>
<dbReference type="PIRSF" id="PIRSF500136">
    <property type="entry name" value="UDP_ManNAc_DH"/>
    <property type="match status" value="1"/>
</dbReference>
<dbReference type="RefSeq" id="WP_112058624.1">
    <property type="nucleotide sequence ID" value="NZ_UAWL01000006.1"/>
</dbReference>
<comment type="similarity">
    <text evidence="1 4">Belongs to the UDP-glucose/GDP-mannose dehydrogenase family.</text>
</comment>
<proteinExistence type="inferred from homology"/>
<gene>
    <name evidence="7" type="primary">algD</name>
    <name evidence="7" type="ORF">NCTC13102_01105</name>
</gene>
<dbReference type="PIRSF" id="PIRSF000124">
    <property type="entry name" value="UDPglc_GDPman_dh"/>
    <property type="match status" value="1"/>
</dbReference>
<dbReference type="EC" id="1.1.1.132" evidence="7"/>
<dbReference type="Pfam" id="PF03720">
    <property type="entry name" value="UDPG_MGDP_dh_C"/>
    <property type="match status" value="1"/>
</dbReference>
<dbReference type="PANTHER" id="PTHR43491">
    <property type="entry name" value="UDP-N-ACETYL-D-MANNOSAMINE DEHYDROGENASE"/>
    <property type="match status" value="1"/>
</dbReference>
<dbReference type="SMART" id="SM00984">
    <property type="entry name" value="UDPG_MGDP_dh_C"/>
    <property type="match status" value="1"/>
</dbReference>
<dbReference type="GO" id="GO:0047919">
    <property type="term" value="F:GDP-mannose 6-dehydrogenase activity"/>
    <property type="evidence" value="ECO:0007669"/>
    <property type="project" value="UniProtKB-EC"/>
</dbReference>
<dbReference type="InterPro" id="IPR017476">
    <property type="entry name" value="UDP-Glc/GDP-Man"/>
</dbReference>
<evidence type="ECO:0000313" key="8">
    <source>
        <dbReference type="Proteomes" id="UP000250166"/>
    </source>
</evidence>
<sequence length="448" mass="49772">MKPKNPKSAHTSNIKNTHQANHQINHQIDNATNSARTAESIDSIRIAVLGLGYVGLPLCLEFGKKYRTIGFDTNPQRIAELQEYIDKTTQCQPNDFLDSVYVVFSSDTKALKDANFYIIAVPTPIHNDKTPDISFLLQACEIVGNVLQKDDIVIFESTTYPTCTMNDCVPVLERVSSLKLNCDFFVGYSPERINPSDTLHTLTTIKKITSGSTPLIAQKIDSLYASIISAGTLCVSSIEVAEATKVIENAQRDINIAFVNEMYILLDKLGIDIFEVLQAAQTKWNFMPFYPGLVGGHCISVDPYYLSHIAQKIGYETKIISAGRMINNTMSSVFAQQLLKKMAQAKIEILDSDVLVVGVAFKKDCPDIRNSKVPEVVRELASFGCNVSVCDPLVDKNEVKKAYNIELLDLQDLQRYDGILIVLCHSILESYDFLALLKKNGVIFAINP</sequence>
<keyword evidence="3" id="KW-0520">NAD</keyword>
<dbReference type="Gene3D" id="3.40.50.720">
    <property type="entry name" value="NAD(P)-binding Rossmann-like Domain"/>
    <property type="match status" value="2"/>
</dbReference>
<dbReference type="GO" id="GO:0016628">
    <property type="term" value="F:oxidoreductase activity, acting on the CH-CH group of donors, NAD or NADP as acceptor"/>
    <property type="evidence" value="ECO:0007669"/>
    <property type="project" value="InterPro"/>
</dbReference>
<evidence type="ECO:0000256" key="2">
    <source>
        <dbReference type="ARBA" id="ARBA00023002"/>
    </source>
</evidence>
<dbReference type="AlphaFoldDB" id="A0A2X3BCQ4"/>
<dbReference type="InterPro" id="IPR008927">
    <property type="entry name" value="6-PGluconate_DH-like_C_sf"/>
</dbReference>
<feature type="region of interest" description="Disordered" evidence="5">
    <location>
        <begin position="1"/>
        <end position="20"/>
    </location>
</feature>
<dbReference type="InterPro" id="IPR028359">
    <property type="entry name" value="UDP_ManNAc/GlcNAc_DH"/>
</dbReference>
<name>A0A2X3BCQ4_9HELI</name>
<evidence type="ECO:0000256" key="3">
    <source>
        <dbReference type="ARBA" id="ARBA00023027"/>
    </source>
</evidence>
<dbReference type="GO" id="GO:0000271">
    <property type="term" value="P:polysaccharide biosynthetic process"/>
    <property type="evidence" value="ECO:0007669"/>
    <property type="project" value="InterPro"/>
</dbReference>
<dbReference type="InterPro" id="IPR014026">
    <property type="entry name" value="UDP-Glc/GDP-Man_DH_dimer"/>
</dbReference>
<dbReference type="SUPFAM" id="SSF51735">
    <property type="entry name" value="NAD(P)-binding Rossmann-fold domains"/>
    <property type="match status" value="1"/>
</dbReference>
<dbReference type="Pfam" id="PF00984">
    <property type="entry name" value="UDPG_MGDP_dh"/>
    <property type="match status" value="1"/>
</dbReference>